<name>A0A7Z7JFC9_9BURK</name>
<dbReference type="Pfam" id="PF25583">
    <property type="entry name" value="WCX"/>
    <property type="match status" value="1"/>
</dbReference>
<proteinExistence type="predicted"/>
<accession>A0A7Z7JFC9</accession>
<dbReference type="RefSeq" id="WP_252997502.1">
    <property type="nucleotide sequence ID" value="NZ_OFSW01000032.1"/>
</dbReference>
<feature type="domain" description="WCX" evidence="1">
    <location>
        <begin position="8"/>
        <end position="82"/>
    </location>
</feature>
<dbReference type="AlphaFoldDB" id="A0A7Z7JFC9"/>
<dbReference type="InterPro" id="IPR057727">
    <property type="entry name" value="WCX_dom"/>
</dbReference>
<organism evidence="2 3">
    <name type="scientific">Cupriavidus taiwanensis</name>
    <dbReference type="NCBI Taxonomy" id="164546"/>
    <lineage>
        <taxon>Bacteria</taxon>
        <taxon>Pseudomonadati</taxon>
        <taxon>Pseudomonadota</taxon>
        <taxon>Betaproteobacteria</taxon>
        <taxon>Burkholderiales</taxon>
        <taxon>Burkholderiaceae</taxon>
        <taxon>Cupriavidus</taxon>
    </lineage>
</organism>
<sequence>MEFLAQTPVEVVLRVREDKHEHAFRSLKLADNQTVEDEPGGFLLRAIVAPSVPFRNLLMEKSASVEVVSPPALRDEIHNQLRIALSRYG</sequence>
<evidence type="ECO:0000259" key="1">
    <source>
        <dbReference type="Pfam" id="PF25583"/>
    </source>
</evidence>
<reference evidence="2 3" key="1">
    <citation type="submission" date="2018-01" db="EMBL/GenBank/DDBJ databases">
        <authorList>
            <person name="Clerissi C."/>
        </authorList>
    </citation>
    <scope>NUCLEOTIDE SEQUENCE [LARGE SCALE GENOMIC DNA]</scope>
    <source>
        <strain evidence="2">Cupriavidus taiwanensis STM 6021</strain>
    </source>
</reference>
<gene>
    <name evidence="2" type="ORF">CBM2594_U10052</name>
</gene>
<protein>
    <recommendedName>
        <fullName evidence="1">WCX domain-containing protein</fullName>
    </recommendedName>
</protein>
<evidence type="ECO:0000313" key="2">
    <source>
        <dbReference type="EMBL" id="SPC25551.1"/>
    </source>
</evidence>
<comment type="caution">
    <text evidence="2">The sequence shown here is derived from an EMBL/GenBank/DDBJ whole genome shotgun (WGS) entry which is preliminary data.</text>
</comment>
<evidence type="ECO:0000313" key="3">
    <source>
        <dbReference type="Proteomes" id="UP000257139"/>
    </source>
</evidence>
<dbReference type="EMBL" id="OGUU01000045">
    <property type="protein sequence ID" value="SPC25551.1"/>
    <property type="molecule type" value="Genomic_DNA"/>
</dbReference>
<dbReference type="Proteomes" id="UP000257139">
    <property type="component" value="Unassembled WGS sequence"/>
</dbReference>